<dbReference type="SUPFAM" id="SSF54593">
    <property type="entry name" value="Glyoxalase/Bleomycin resistance protein/Dihydroxybiphenyl dioxygenase"/>
    <property type="match status" value="2"/>
</dbReference>
<keyword evidence="5" id="KW-1185">Reference proteome</keyword>
<feature type="domain" description="VOC" evidence="1">
    <location>
        <begin position="11"/>
        <end position="127"/>
    </location>
</feature>
<dbReference type="EMBL" id="FTLX01000005">
    <property type="protein sequence ID" value="SIR03833.1"/>
    <property type="molecule type" value="Genomic_DNA"/>
</dbReference>
<dbReference type="PROSITE" id="PS51819">
    <property type="entry name" value="VOC"/>
    <property type="match status" value="2"/>
</dbReference>
<dbReference type="InterPro" id="IPR004360">
    <property type="entry name" value="Glyas_Fos-R_dOase_dom"/>
</dbReference>
<dbReference type="Pfam" id="PF00903">
    <property type="entry name" value="Glyoxalase"/>
    <property type="match status" value="2"/>
</dbReference>
<dbReference type="CDD" id="cd16359">
    <property type="entry name" value="VOC_BsCatE_like_C"/>
    <property type="match status" value="1"/>
</dbReference>
<reference evidence="5" key="2">
    <citation type="submission" date="2017-03" db="EMBL/GenBank/DDBJ databases">
        <title>Bacillus sp. V-88(T) DSM27956, whole genome shotgun sequencing project.</title>
        <authorList>
            <person name="Dastager S.G."/>
            <person name="Neurgaonkar P.S."/>
            <person name="Dharne M.S."/>
        </authorList>
    </citation>
    <scope>NUCLEOTIDE SEQUENCE [LARGE SCALE GENOMIC DNA]</scope>
    <source>
        <strain evidence="5">DSM 25145</strain>
    </source>
</reference>
<keyword evidence="3" id="KW-0560">Oxidoreductase</keyword>
<organism evidence="3 4">
    <name type="scientific">Domibacillus enclensis</name>
    <dbReference type="NCBI Taxonomy" id="1017273"/>
    <lineage>
        <taxon>Bacteria</taxon>
        <taxon>Bacillati</taxon>
        <taxon>Bacillota</taxon>
        <taxon>Bacilli</taxon>
        <taxon>Bacillales</taxon>
        <taxon>Bacillaceae</taxon>
        <taxon>Domibacillus</taxon>
    </lineage>
</organism>
<dbReference type="Proteomes" id="UP000215545">
    <property type="component" value="Unassembled WGS sequence"/>
</dbReference>
<name>A0A1N6XNB9_9BACI</name>
<dbReference type="EMBL" id="MWSK01000005">
    <property type="protein sequence ID" value="OXS77384.1"/>
    <property type="molecule type" value="Genomic_DNA"/>
</dbReference>
<proteinExistence type="predicted"/>
<dbReference type="InterPro" id="IPR029068">
    <property type="entry name" value="Glyas_Bleomycin-R_OHBP_Dase"/>
</dbReference>
<gene>
    <name evidence="2" type="ORF">B1B05_11105</name>
    <name evidence="3" type="ORF">SAMN05443094_1055</name>
</gene>
<dbReference type="OrthoDB" id="9792626at2"/>
<reference evidence="2" key="3">
    <citation type="submission" date="2017-03" db="EMBL/GenBank/DDBJ databases">
        <authorList>
            <person name="Dastager S.G."/>
            <person name="Neurgaonkar P.S."/>
            <person name="Dharne M.S."/>
        </authorList>
    </citation>
    <scope>NUCLEOTIDE SEQUENCE</scope>
    <source>
        <strain evidence="2">DSM 25145</strain>
    </source>
</reference>
<evidence type="ECO:0000259" key="1">
    <source>
        <dbReference type="PROSITE" id="PS51819"/>
    </source>
</evidence>
<evidence type="ECO:0000313" key="5">
    <source>
        <dbReference type="Proteomes" id="UP000215545"/>
    </source>
</evidence>
<keyword evidence="3" id="KW-0223">Dioxygenase</keyword>
<accession>A0A1N6XNB9</accession>
<dbReference type="PANTHER" id="PTHR43279:SF1">
    <property type="entry name" value="CATECHOL-2,3-DIOXYGENASE"/>
    <property type="match status" value="1"/>
</dbReference>
<dbReference type="Proteomes" id="UP000186385">
    <property type="component" value="Unassembled WGS sequence"/>
</dbReference>
<dbReference type="InterPro" id="IPR037523">
    <property type="entry name" value="VOC_core"/>
</dbReference>
<evidence type="ECO:0000313" key="4">
    <source>
        <dbReference type="Proteomes" id="UP000186385"/>
    </source>
</evidence>
<dbReference type="GO" id="GO:0051213">
    <property type="term" value="F:dioxygenase activity"/>
    <property type="evidence" value="ECO:0007669"/>
    <property type="project" value="UniProtKB-KW"/>
</dbReference>
<dbReference type="AlphaFoldDB" id="A0A1N6XNB9"/>
<feature type="domain" description="VOC" evidence="1">
    <location>
        <begin position="168"/>
        <end position="277"/>
    </location>
</feature>
<protein>
    <submittedName>
        <fullName evidence="3">Catechol 2,3-dioxygenase</fullName>
    </submittedName>
    <submittedName>
        <fullName evidence="2">Glyoxalase</fullName>
    </submittedName>
</protein>
<dbReference type="CDD" id="cd07255">
    <property type="entry name" value="VOC_BsCatE_like_N"/>
    <property type="match status" value="1"/>
</dbReference>
<dbReference type="RefSeq" id="WP_045849180.1">
    <property type="nucleotide sequence ID" value="NZ_FTLX01000005.1"/>
</dbReference>
<dbReference type="STRING" id="1017273.SAMN05443094_1055"/>
<dbReference type="Gene3D" id="3.10.180.10">
    <property type="entry name" value="2,3-Dihydroxybiphenyl 1,2-Dioxygenase, domain 1"/>
    <property type="match status" value="2"/>
</dbReference>
<sequence length="277" mass="30760">MDRFHEKPNVFVGEVSINVTDVSRSIEFYTNVIGLRVLTQSAQQAVLTADGETALVTLEQPDGVMPKQGKTAGLYHFAILLPERKDLAVFLRHLLQTGWRFGAADHYVSEAIYVDDPDGNGIEIYWDRPSSEWKWKEGLVDMATVQLDGDGLLAESDESFTGLPAGTLMGHLHLHVSSLPETEAFYTKGLGFKVVSHYPQAIFTSIGGYHHHIALNTWNGTGVKPQPHNAVGMNWFTLLFPSEEMREEAITRLNELGAAVDQFVVEDPSGNRIRLLV</sequence>
<reference evidence="3 4" key="1">
    <citation type="submission" date="2017-01" db="EMBL/GenBank/DDBJ databases">
        <authorList>
            <person name="Mah S.A."/>
            <person name="Swanson W.J."/>
            <person name="Moy G.W."/>
            <person name="Vacquier V.D."/>
        </authorList>
    </citation>
    <scope>NUCLEOTIDE SEQUENCE [LARGE SCALE GENOMIC DNA]</scope>
    <source>
        <strain evidence="3 4">NIO-1016</strain>
    </source>
</reference>
<evidence type="ECO:0000313" key="3">
    <source>
        <dbReference type="EMBL" id="SIR03833.1"/>
    </source>
</evidence>
<evidence type="ECO:0000313" key="2">
    <source>
        <dbReference type="EMBL" id="OXS77384.1"/>
    </source>
</evidence>
<dbReference type="PANTHER" id="PTHR43279">
    <property type="entry name" value="CATECHOL-2,3-DIOXYGENASE"/>
    <property type="match status" value="1"/>
</dbReference>